<organism evidence="5 6">
    <name type="scientific">Denitrificimonas halotolerans</name>
    <dbReference type="NCBI Taxonomy" id="3098930"/>
    <lineage>
        <taxon>Bacteria</taxon>
        <taxon>Pseudomonadati</taxon>
        <taxon>Pseudomonadota</taxon>
        <taxon>Gammaproteobacteria</taxon>
        <taxon>Pseudomonadales</taxon>
        <taxon>Pseudomonadaceae</taxon>
        <taxon>Denitrificimonas</taxon>
    </lineage>
</organism>
<dbReference type="InterPro" id="IPR028098">
    <property type="entry name" value="Glyco_trans_4-like_N"/>
</dbReference>
<dbReference type="EC" id="2.4.-.-" evidence="5"/>
<sequence>MLNAQQKSLFLDIFKCFQKCREIISMSKSAILYITRNGMLEPLGQSQVLSYLRGLSSDYKITLISFEKPEDLADKTAVARVDADCKTHGIHWLPQRFMYKPKVIAPAWSMLVFLYLCLREVSRGNADIIHARSYLPTIVALVVNKLKGTPFIFDMRALWPEELITAGRIKRDSIMHKLLVRAERKCLARAATVVSLTHAAVVHLKKEYPQELQNQKISVISTCADLNRFVPISKRPNQPKVYSCLGTVLSGWFRLDWLAACFKVLAKREPDAQFEVITRDNPEIVRKAIGGDQDLQSRLKVYPLPSHEVHKAVQTQTASVMFFTDGLGKIGSAPTRMGEILGCGLPVIANAGIGDVAHIIERYRVGVLAKSSSDADMNQALDELEILMQDPELARRCRYAAEVVFSLENGIEAYRAVYQKILDAKSTKQRQVGK</sequence>
<dbReference type="Pfam" id="PF13439">
    <property type="entry name" value="Glyco_transf_4"/>
    <property type="match status" value="1"/>
</dbReference>
<dbReference type="Gene3D" id="3.40.50.2000">
    <property type="entry name" value="Glycogen Phosphorylase B"/>
    <property type="match status" value="2"/>
</dbReference>
<keyword evidence="2 5" id="KW-0328">Glycosyltransferase</keyword>
<dbReference type="GO" id="GO:0016757">
    <property type="term" value="F:glycosyltransferase activity"/>
    <property type="evidence" value="ECO:0007669"/>
    <property type="project" value="UniProtKB-KW"/>
</dbReference>
<protein>
    <submittedName>
        <fullName evidence="5">Glycosyltransferase</fullName>
        <ecNumber evidence="5">2.4.-.-</ecNumber>
    </submittedName>
</protein>
<gene>
    <name evidence="5" type="ORF">TOI97_07505</name>
</gene>
<evidence type="ECO:0000256" key="3">
    <source>
        <dbReference type="ARBA" id="ARBA00022679"/>
    </source>
</evidence>
<feature type="domain" description="Glycosyltransferase subfamily 4-like N-terminal" evidence="4">
    <location>
        <begin position="48"/>
        <end position="228"/>
    </location>
</feature>
<name>A0ABU5GQZ8_9GAMM</name>
<dbReference type="RefSeq" id="WP_321553505.1">
    <property type="nucleotide sequence ID" value="NZ_JAXIVU010000008.1"/>
</dbReference>
<keyword evidence="6" id="KW-1185">Reference proteome</keyword>
<comment type="similarity">
    <text evidence="1">Belongs to the glycosyltransferase group 1 family. Glycosyltransferase 4 subfamily.</text>
</comment>
<evidence type="ECO:0000313" key="6">
    <source>
        <dbReference type="Proteomes" id="UP001294570"/>
    </source>
</evidence>
<comment type="caution">
    <text evidence="5">The sequence shown here is derived from an EMBL/GenBank/DDBJ whole genome shotgun (WGS) entry which is preliminary data.</text>
</comment>
<keyword evidence="3 5" id="KW-0808">Transferase</keyword>
<evidence type="ECO:0000313" key="5">
    <source>
        <dbReference type="EMBL" id="MDY7219412.1"/>
    </source>
</evidence>
<evidence type="ECO:0000256" key="2">
    <source>
        <dbReference type="ARBA" id="ARBA00022676"/>
    </source>
</evidence>
<accession>A0ABU5GQZ8</accession>
<dbReference type="SUPFAM" id="SSF53756">
    <property type="entry name" value="UDP-Glycosyltransferase/glycogen phosphorylase"/>
    <property type="match status" value="1"/>
</dbReference>
<evidence type="ECO:0000256" key="1">
    <source>
        <dbReference type="ARBA" id="ARBA00009481"/>
    </source>
</evidence>
<dbReference type="EMBL" id="JAXIVU010000008">
    <property type="protein sequence ID" value="MDY7219412.1"/>
    <property type="molecule type" value="Genomic_DNA"/>
</dbReference>
<proteinExistence type="inferred from homology"/>
<evidence type="ECO:0000259" key="4">
    <source>
        <dbReference type="Pfam" id="PF13439"/>
    </source>
</evidence>
<dbReference type="Proteomes" id="UP001294570">
    <property type="component" value="Unassembled WGS sequence"/>
</dbReference>
<dbReference type="PANTHER" id="PTHR12526">
    <property type="entry name" value="GLYCOSYLTRANSFERASE"/>
    <property type="match status" value="1"/>
</dbReference>
<reference evidence="5 6" key="1">
    <citation type="submission" date="2023-12" db="EMBL/GenBank/DDBJ databases">
        <title>Denitrificimonas halotolerans sp. nov.,a novel species isolated from landfill leachate.</title>
        <authorList>
            <person name="Wang S."/>
        </authorList>
    </citation>
    <scope>NUCLEOTIDE SEQUENCE [LARGE SCALE GENOMIC DNA]</scope>
    <source>
        <strain evidence="5 6">JX-1</strain>
    </source>
</reference>
<dbReference type="PANTHER" id="PTHR12526:SF640">
    <property type="entry name" value="COLANIC ACID BIOSYNTHESIS GLYCOSYLTRANSFERASE WCAL-RELATED"/>
    <property type="match status" value="1"/>
</dbReference>